<dbReference type="NCBIfam" id="TIGR01707">
    <property type="entry name" value="gspI"/>
    <property type="match status" value="1"/>
</dbReference>
<evidence type="ECO:0000313" key="11">
    <source>
        <dbReference type="EMBL" id="CUB04836.1"/>
    </source>
</evidence>
<dbReference type="InterPro" id="IPR003413">
    <property type="entry name" value="T2SS_GspI_C"/>
</dbReference>
<protein>
    <recommendedName>
        <fullName evidence="9">Type II secretion system protein I</fullName>
        <shortName evidence="9">T2SS minor pseudopilin I</shortName>
    </recommendedName>
</protein>
<organism evidence="11 12">
    <name type="scientific">Marinomonas fungiae</name>
    <dbReference type="NCBI Taxonomy" id="1137284"/>
    <lineage>
        <taxon>Bacteria</taxon>
        <taxon>Pseudomonadati</taxon>
        <taxon>Pseudomonadota</taxon>
        <taxon>Gammaproteobacteria</taxon>
        <taxon>Oceanospirillales</taxon>
        <taxon>Oceanospirillaceae</taxon>
        <taxon>Marinomonas</taxon>
    </lineage>
</organism>
<evidence type="ECO:0000256" key="6">
    <source>
        <dbReference type="ARBA" id="ARBA00022692"/>
    </source>
</evidence>
<dbReference type="STRING" id="1137284.GCA_001418205_02618"/>
<dbReference type="RefSeq" id="WP_055463674.1">
    <property type="nucleotide sequence ID" value="NZ_CYHG01000008.1"/>
</dbReference>
<dbReference type="Pfam" id="PF02501">
    <property type="entry name" value="T2SSI"/>
    <property type="match status" value="1"/>
</dbReference>
<keyword evidence="4 9" id="KW-0488">Methylation</keyword>
<comment type="function">
    <text evidence="9">Component of the type II secretion system required for the energy-dependent secretion of extracellular factors such as proteases and toxins from the periplasm.</text>
</comment>
<evidence type="ECO:0000256" key="8">
    <source>
        <dbReference type="ARBA" id="ARBA00023136"/>
    </source>
</evidence>
<dbReference type="PROSITE" id="PS00409">
    <property type="entry name" value="PROKAR_NTER_METHYL"/>
    <property type="match status" value="1"/>
</dbReference>
<keyword evidence="3" id="KW-1003">Cell membrane</keyword>
<evidence type="ECO:0000256" key="3">
    <source>
        <dbReference type="ARBA" id="ARBA00022475"/>
    </source>
</evidence>
<dbReference type="GO" id="GO:0015628">
    <property type="term" value="P:protein secretion by the type II secretion system"/>
    <property type="evidence" value="ECO:0007669"/>
    <property type="project" value="UniProtKB-UniRule"/>
</dbReference>
<dbReference type="InterPro" id="IPR010052">
    <property type="entry name" value="T2SS_protein-GspI"/>
</dbReference>
<comment type="subcellular location">
    <subcellularLocation>
        <location evidence="1 9">Cell inner membrane</location>
        <topology evidence="1 9">Single-pass membrane protein</topology>
    </subcellularLocation>
</comment>
<evidence type="ECO:0000256" key="5">
    <source>
        <dbReference type="ARBA" id="ARBA00022519"/>
    </source>
</evidence>
<proteinExistence type="inferred from homology"/>
<comment type="similarity">
    <text evidence="2 9">Belongs to the GSP I family.</text>
</comment>
<dbReference type="InterPro" id="IPR012902">
    <property type="entry name" value="N_methyl_site"/>
</dbReference>
<evidence type="ECO:0000313" key="12">
    <source>
        <dbReference type="Proteomes" id="UP000182769"/>
    </source>
</evidence>
<dbReference type="EMBL" id="CYHG01000008">
    <property type="protein sequence ID" value="CUB04836.1"/>
    <property type="molecule type" value="Genomic_DNA"/>
</dbReference>
<dbReference type="Proteomes" id="UP000182769">
    <property type="component" value="Unassembled WGS sequence"/>
</dbReference>
<keyword evidence="8 9" id="KW-0472">Membrane</keyword>
<comment type="PTM">
    <text evidence="9">Cleaved by prepilin peptidase.</text>
</comment>
<accession>A0A0K6IP21</accession>
<name>A0A0K6IP21_9GAMM</name>
<keyword evidence="7 9" id="KW-1133">Transmembrane helix</keyword>
<dbReference type="GO" id="GO:0005886">
    <property type="term" value="C:plasma membrane"/>
    <property type="evidence" value="ECO:0007669"/>
    <property type="project" value="UniProtKB-SubCell"/>
</dbReference>
<reference evidence="12" key="1">
    <citation type="submission" date="2015-08" db="EMBL/GenBank/DDBJ databases">
        <authorList>
            <person name="Varghese N."/>
        </authorList>
    </citation>
    <scope>NUCLEOTIDE SEQUENCE [LARGE SCALE GENOMIC DNA]</scope>
    <source>
        <strain evidence="12">JCM 18476</strain>
    </source>
</reference>
<keyword evidence="5 9" id="KW-0997">Cell inner membrane</keyword>
<dbReference type="GO" id="GO:0015627">
    <property type="term" value="C:type II protein secretion system complex"/>
    <property type="evidence" value="ECO:0007669"/>
    <property type="project" value="UniProtKB-UniRule"/>
</dbReference>
<dbReference type="Gene3D" id="3.30.1300.30">
    <property type="entry name" value="GSPII I/J protein-like"/>
    <property type="match status" value="1"/>
</dbReference>
<dbReference type="InterPro" id="IPR045584">
    <property type="entry name" value="Pilin-like"/>
</dbReference>
<dbReference type="NCBIfam" id="TIGR02532">
    <property type="entry name" value="IV_pilin_GFxxxE"/>
    <property type="match status" value="1"/>
</dbReference>
<evidence type="ECO:0000256" key="1">
    <source>
        <dbReference type="ARBA" id="ARBA00004377"/>
    </source>
</evidence>
<feature type="domain" description="Type II secretion system protein GspI C-terminal" evidence="10">
    <location>
        <begin position="44"/>
        <end position="127"/>
    </location>
</feature>
<evidence type="ECO:0000256" key="9">
    <source>
        <dbReference type="RuleBase" id="RU368030"/>
    </source>
</evidence>
<evidence type="ECO:0000259" key="10">
    <source>
        <dbReference type="Pfam" id="PF02501"/>
    </source>
</evidence>
<dbReference type="SUPFAM" id="SSF54523">
    <property type="entry name" value="Pili subunits"/>
    <property type="match status" value="1"/>
</dbReference>
<keyword evidence="6 9" id="KW-0812">Transmembrane</keyword>
<evidence type="ECO:0000256" key="7">
    <source>
        <dbReference type="ARBA" id="ARBA00022989"/>
    </source>
</evidence>
<sequence>MVFSSRSRQGFTLIEVLVALVVLSAIGVTLLQTSHTGTEHSRYLQHKLFASWIAEDRATALRLAIRLGQPISFDEVVVKQGGERFVARVTATKQTDLLQRIEIRVFYWNDAQSSQQANPLYQLVSYLPQTALLESNQGVSHVLP</sequence>
<dbReference type="AlphaFoldDB" id="A0A0K6IP21"/>
<feature type="transmembrane region" description="Helical" evidence="9">
    <location>
        <begin position="12"/>
        <end position="31"/>
    </location>
</feature>
<dbReference type="Pfam" id="PF07963">
    <property type="entry name" value="N_methyl"/>
    <property type="match status" value="1"/>
</dbReference>
<evidence type="ECO:0000256" key="2">
    <source>
        <dbReference type="ARBA" id="ARBA00008358"/>
    </source>
</evidence>
<evidence type="ECO:0000256" key="4">
    <source>
        <dbReference type="ARBA" id="ARBA00022481"/>
    </source>
</evidence>
<dbReference type="PANTHER" id="PTHR38779">
    <property type="entry name" value="TYPE II SECRETION SYSTEM PROTEIN I-RELATED"/>
    <property type="match status" value="1"/>
</dbReference>
<comment type="subunit">
    <text evidence="9">Type II secretion is composed of four main components: the outer membrane complex, the inner membrane complex, the cytoplasmic secretion ATPase and the periplasm-spanning pseudopilus.</text>
</comment>
<keyword evidence="12" id="KW-1185">Reference proteome</keyword>
<dbReference type="PANTHER" id="PTHR38779:SF2">
    <property type="entry name" value="TYPE II SECRETION SYSTEM PROTEIN I-RELATED"/>
    <property type="match status" value="1"/>
</dbReference>
<gene>
    <name evidence="11" type="ORF">Ga0061065_10896</name>
</gene>